<reference evidence="3 4" key="1">
    <citation type="submission" date="2019-03" db="EMBL/GenBank/DDBJ databases">
        <title>First draft genome of Liparis tanakae, snailfish: a comprehensive survey of snailfish specific genes.</title>
        <authorList>
            <person name="Kim W."/>
            <person name="Song I."/>
            <person name="Jeong J.-H."/>
            <person name="Kim D."/>
            <person name="Kim S."/>
            <person name="Ryu S."/>
            <person name="Song J.Y."/>
            <person name="Lee S.K."/>
        </authorList>
    </citation>
    <scope>NUCLEOTIDE SEQUENCE [LARGE SCALE GENOMIC DNA]</scope>
    <source>
        <tissue evidence="3">Muscle</tissue>
    </source>
</reference>
<dbReference type="PANTHER" id="PTHR28567:SF4">
    <property type="entry name" value="PROTEIN FAM53C"/>
    <property type="match status" value="1"/>
</dbReference>
<proteinExistence type="inferred from homology"/>
<feature type="compositionally biased region" description="Acidic residues" evidence="2">
    <location>
        <begin position="136"/>
        <end position="145"/>
    </location>
</feature>
<keyword evidence="4" id="KW-1185">Reference proteome</keyword>
<sequence>MSLTKESLFICPSRWLKDDGGIVRKAVITCSRFQSHGLMESLSIITRRGLHPALPRCHSQPCDMRKPRLKRRHDPDVLPCPRPGLDFSKMTQIGNHDSLLCGTGVCIVPVSSRAEQCSAFSPAEFLGRASIGPLSESEEDEEDDDEKRTAIDGEQKTAFERDCTELDLNLIEEN</sequence>
<feature type="compositionally biased region" description="Basic and acidic residues" evidence="2">
    <location>
        <begin position="146"/>
        <end position="156"/>
    </location>
</feature>
<evidence type="ECO:0000256" key="1">
    <source>
        <dbReference type="ARBA" id="ARBA00010984"/>
    </source>
</evidence>
<evidence type="ECO:0000313" key="4">
    <source>
        <dbReference type="Proteomes" id="UP000314294"/>
    </source>
</evidence>
<dbReference type="OrthoDB" id="10026856at2759"/>
<dbReference type="GO" id="GO:0005634">
    <property type="term" value="C:nucleus"/>
    <property type="evidence" value="ECO:0007669"/>
    <property type="project" value="TreeGrafter"/>
</dbReference>
<dbReference type="AlphaFoldDB" id="A0A4Z2H0U5"/>
<organism evidence="3 4">
    <name type="scientific">Liparis tanakae</name>
    <name type="common">Tanaka's snailfish</name>
    <dbReference type="NCBI Taxonomy" id="230148"/>
    <lineage>
        <taxon>Eukaryota</taxon>
        <taxon>Metazoa</taxon>
        <taxon>Chordata</taxon>
        <taxon>Craniata</taxon>
        <taxon>Vertebrata</taxon>
        <taxon>Euteleostomi</taxon>
        <taxon>Actinopterygii</taxon>
        <taxon>Neopterygii</taxon>
        <taxon>Teleostei</taxon>
        <taxon>Neoteleostei</taxon>
        <taxon>Acanthomorphata</taxon>
        <taxon>Eupercaria</taxon>
        <taxon>Perciformes</taxon>
        <taxon>Cottioidei</taxon>
        <taxon>Cottales</taxon>
        <taxon>Liparidae</taxon>
        <taxon>Liparis</taxon>
    </lineage>
</organism>
<comment type="caution">
    <text evidence="3">The sequence shown here is derived from an EMBL/GenBank/DDBJ whole genome shotgun (WGS) entry which is preliminary data.</text>
</comment>
<dbReference type="Proteomes" id="UP000314294">
    <property type="component" value="Unassembled WGS sequence"/>
</dbReference>
<comment type="similarity">
    <text evidence="1">Belongs to the FAM53 family.</text>
</comment>
<accession>A0A4Z2H0U5</accession>
<evidence type="ECO:0000313" key="3">
    <source>
        <dbReference type="EMBL" id="TNN58454.1"/>
    </source>
</evidence>
<dbReference type="InterPro" id="IPR029356">
    <property type="entry name" value="FAM53"/>
</dbReference>
<dbReference type="EMBL" id="SRLO01000378">
    <property type="protein sequence ID" value="TNN58454.1"/>
    <property type="molecule type" value="Genomic_DNA"/>
</dbReference>
<dbReference type="GO" id="GO:0006606">
    <property type="term" value="P:protein import into nucleus"/>
    <property type="evidence" value="ECO:0007669"/>
    <property type="project" value="TreeGrafter"/>
</dbReference>
<evidence type="ECO:0000256" key="2">
    <source>
        <dbReference type="SAM" id="MobiDB-lite"/>
    </source>
</evidence>
<dbReference type="PANTHER" id="PTHR28567">
    <property type="entry name" value="PROTEIN FAM53A-LIKE ISOFORM X1"/>
    <property type="match status" value="1"/>
</dbReference>
<name>A0A4Z2H0U5_9TELE</name>
<feature type="region of interest" description="Disordered" evidence="2">
    <location>
        <begin position="130"/>
        <end position="156"/>
    </location>
</feature>
<protein>
    <submittedName>
        <fullName evidence="3">Protein FAM53C</fullName>
    </submittedName>
</protein>
<dbReference type="Pfam" id="PF15242">
    <property type="entry name" value="FAM53"/>
    <property type="match status" value="1"/>
</dbReference>
<gene>
    <name evidence="3" type="primary">FAM53C</name>
    <name evidence="3" type="ORF">EYF80_031345</name>
</gene>